<dbReference type="InterPro" id="IPR003140">
    <property type="entry name" value="PLipase/COase/thioEstase"/>
</dbReference>
<dbReference type="RefSeq" id="WP_045750761.1">
    <property type="nucleotide sequence ID" value="NZ_LN794158.1"/>
</dbReference>
<reference evidence="5" key="1">
    <citation type="submission" date="2014-12" db="EMBL/GenBank/DDBJ databases">
        <authorList>
            <person name="Salcher M.M."/>
        </authorList>
    </citation>
    <scope>NUCLEOTIDE SEQUENCE [LARGE SCALE GENOMIC DNA]</scope>
    <source>
        <strain evidence="5">MMS-10A-171</strain>
    </source>
</reference>
<dbReference type="PANTHER" id="PTHR10655">
    <property type="entry name" value="LYSOPHOSPHOLIPASE-RELATED"/>
    <property type="match status" value="1"/>
</dbReference>
<dbReference type="PANTHER" id="PTHR10655:SF17">
    <property type="entry name" value="LYSOPHOSPHOLIPASE-LIKE PROTEIN 1"/>
    <property type="match status" value="1"/>
</dbReference>
<dbReference type="HOGENOM" id="CLU_049413_3_2_4"/>
<evidence type="ECO:0000313" key="4">
    <source>
        <dbReference type="EMBL" id="CEN55500.1"/>
    </source>
</evidence>
<protein>
    <submittedName>
        <fullName evidence="4">Carboxylesterase</fullName>
    </submittedName>
</protein>
<name>A0A0B7IYB9_9PROT</name>
<evidence type="ECO:0000259" key="3">
    <source>
        <dbReference type="Pfam" id="PF02230"/>
    </source>
</evidence>
<dbReference type="InterPro" id="IPR029058">
    <property type="entry name" value="AB_hydrolase_fold"/>
</dbReference>
<dbReference type="KEGG" id="mbac:BN1209_0452"/>
<evidence type="ECO:0000256" key="1">
    <source>
        <dbReference type="ARBA" id="ARBA00006499"/>
    </source>
</evidence>
<dbReference type="AlphaFoldDB" id="A0A0B7IYB9"/>
<keyword evidence="5" id="KW-1185">Reference proteome</keyword>
<dbReference type="STRING" id="1581680.BN1209_0452"/>
<dbReference type="GO" id="GO:0016787">
    <property type="term" value="F:hydrolase activity"/>
    <property type="evidence" value="ECO:0007669"/>
    <property type="project" value="UniProtKB-KW"/>
</dbReference>
<evidence type="ECO:0000313" key="5">
    <source>
        <dbReference type="Proteomes" id="UP000056322"/>
    </source>
</evidence>
<dbReference type="SUPFAM" id="SSF53474">
    <property type="entry name" value="alpha/beta-Hydrolases"/>
    <property type="match status" value="1"/>
</dbReference>
<dbReference type="EMBL" id="LN794158">
    <property type="protein sequence ID" value="CEN55500.1"/>
    <property type="molecule type" value="Genomic_DNA"/>
</dbReference>
<dbReference type="InterPro" id="IPR050565">
    <property type="entry name" value="LYPA1-2/EST-like"/>
</dbReference>
<dbReference type="Pfam" id="PF02230">
    <property type="entry name" value="Abhydrolase_2"/>
    <property type="match status" value="1"/>
</dbReference>
<organism evidence="4 5">
    <name type="scientific">Candidatus Methylopumilus turicensis</name>
    <dbReference type="NCBI Taxonomy" id="1581680"/>
    <lineage>
        <taxon>Bacteria</taxon>
        <taxon>Pseudomonadati</taxon>
        <taxon>Pseudomonadota</taxon>
        <taxon>Betaproteobacteria</taxon>
        <taxon>Nitrosomonadales</taxon>
        <taxon>Methylophilaceae</taxon>
        <taxon>Candidatus Methylopumilus</taxon>
    </lineage>
</organism>
<evidence type="ECO:0000256" key="2">
    <source>
        <dbReference type="ARBA" id="ARBA00022801"/>
    </source>
</evidence>
<dbReference type="Proteomes" id="UP000056322">
    <property type="component" value="Chromosome 1"/>
</dbReference>
<gene>
    <name evidence="4" type="ORF">BN1209_0452</name>
</gene>
<accession>A0A0B7IYB9</accession>
<sequence length="220" mass="24616">MSALETIIIETSQPIKHSVIWLHGLGADGHDFAPIVPELDSPNTRFIFPHAPHKAITMNNGYEMRAWFDLFGLSLQHQQDEAGMRDMQKSIEAIIANEVAQGVSEKNIVLAGFSQGGAMALFTALRYPTRLAGVLALSTYVSLKEKLFEEATAANKNMPILMAHGRFDSIITLDTCLVSRRLLESLDYPLEWHEYPMAHSVCAEEIDDISRFLNKVFRAE</sequence>
<proteinExistence type="inferred from homology"/>
<dbReference type="Gene3D" id="3.40.50.1820">
    <property type="entry name" value="alpha/beta hydrolase"/>
    <property type="match status" value="1"/>
</dbReference>
<comment type="similarity">
    <text evidence="1">Belongs to the AB hydrolase superfamily. AB hydrolase 2 family.</text>
</comment>
<feature type="domain" description="Phospholipase/carboxylesterase/thioesterase" evidence="3">
    <location>
        <begin position="7"/>
        <end position="216"/>
    </location>
</feature>
<dbReference type="OrthoDB" id="9801763at2"/>
<keyword evidence="2" id="KW-0378">Hydrolase</keyword>